<protein>
    <submittedName>
        <fullName evidence="2">Uncharacterized protein</fullName>
    </submittedName>
</protein>
<feature type="region of interest" description="Disordered" evidence="1">
    <location>
        <begin position="1"/>
        <end position="51"/>
    </location>
</feature>
<gene>
    <name evidence="2" type="ORF">KC01_LOCUS21782</name>
</gene>
<dbReference type="EMBL" id="OZ035824">
    <property type="protein sequence ID" value="CAL1592539.1"/>
    <property type="molecule type" value="Genomic_DNA"/>
</dbReference>
<evidence type="ECO:0000313" key="3">
    <source>
        <dbReference type="Proteomes" id="UP001497482"/>
    </source>
</evidence>
<accession>A0AAV2KYV3</accession>
<feature type="compositionally biased region" description="Gly residues" evidence="1">
    <location>
        <begin position="65"/>
        <end position="74"/>
    </location>
</feature>
<dbReference type="AlphaFoldDB" id="A0AAV2KYV3"/>
<organism evidence="2 3">
    <name type="scientific">Knipowitschia caucasica</name>
    <name type="common">Caucasian dwarf goby</name>
    <name type="synonym">Pomatoschistus caucasicus</name>
    <dbReference type="NCBI Taxonomy" id="637954"/>
    <lineage>
        <taxon>Eukaryota</taxon>
        <taxon>Metazoa</taxon>
        <taxon>Chordata</taxon>
        <taxon>Craniata</taxon>
        <taxon>Vertebrata</taxon>
        <taxon>Euteleostomi</taxon>
        <taxon>Actinopterygii</taxon>
        <taxon>Neopterygii</taxon>
        <taxon>Teleostei</taxon>
        <taxon>Neoteleostei</taxon>
        <taxon>Acanthomorphata</taxon>
        <taxon>Gobiaria</taxon>
        <taxon>Gobiiformes</taxon>
        <taxon>Gobioidei</taxon>
        <taxon>Gobiidae</taxon>
        <taxon>Gobiinae</taxon>
        <taxon>Knipowitschia</taxon>
    </lineage>
</organism>
<sequence length="109" mass="11348">MSPSLAQPSPDRDQDREGLGGGGMSPLQPRPGSGQGRRGLCGGGMSLSLDQTGVGQGELWVGVGGGGWGLGGVWGPDKEPLLPCGMEGRKHEKKRTGVKKKKRVRTKQT</sequence>
<name>A0AAV2KYV3_KNICA</name>
<feature type="compositionally biased region" description="Gly residues" evidence="1">
    <location>
        <begin position="33"/>
        <end position="45"/>
    </location>
</feature>
<dbReference type="Proteomes" id="UP001497482">
    <property type="component" value="Chromosome 2"/>
</dbReference>
<evidence type="ECO:0000313" key="2">
    <source>
        <dbReference type="EMBL" id="CAL1592539.1"/>
    </source>
</evidence>
<reference evidence="2 3" key="1">
    <citation type="submission" date="2024-04" db="EMBL/GenBank/DDBJ databases">
        <authorList>
            <person name="Waldvogel A.-M."/>
            <person name="Schoenle A."/>
        </authorList>
    </citation>
    <scope>NUCLEOTIDE SEQUENCE [LARGE SCALE GENOMIC DNA]</scope>
</reference>
<evidence type="ECO:0000256" key="1">
    <source>
        <dbReference type="SAM" id="MobiDB-lite"/>
    </source>
</evidence>
<proteinExistence type="predicted"/>
<feature type="compositionally biased region" description="Basic residues" evidence="1">
    <location>
        <begin position="91"/>
        <end position="109"/>
    </location>
</feature>
<keyword evidence="3" id="KW-1185">Reference proteome</keyword>
<feature type="region of interest" description="Disordered" evidence="1">
    <location>
        <begin position="65"/>
        <end position="109"/>
    </location>
</feature>